<dbReference type="EMBL" id="JBHTCJ010000025">
    <property type="protein sequence ID" value="MFC7345038.1"/>
    <property type="molecule type" value="Genomic_DNA"/>
</dbReference>
<proteinExistence type="predicted"/>
<comment type="caution">
    <text evidence="1">The sequence shown here is derived from an EMBL/GenBank/DDBJ whole genome shotgun (WGS) entry which is preliminary data.</text>
</comment>
<protein>
    <submittedName>
        <fullName evidence="1">Uncharacterized protein</fullName>
    </submittedName>
</protein>
<evidence type="ECO:0000313" key="2">
    <source>
        <dbReference type="Proteomes" id="UP001596504"/>
    </source>
</evidence>
<sequence length="100" mass="10617">MLTEGFAQDAAHGVIQRVLRPRCARKRRAVDDFPEPDGPRSTTSRELVLPVELIADGADACSSIMGLLNRCSAVPEGTALPRSALVQIIPVDAFTASSVS</sequence>
<name>A0ABW2LTM1_9PSEU</name>
<accession>A0ABW2LTM1</accession>
<reference evidence="2" key="1">
    <citation type="journal article" date="2019" name="Int. J. Syst. Evol. Microbiol.">
        <title>The Global Catalogue of Microorganisms (GCM) 10K type strain sequencing project: providing services to taxonomists for standard genome sequencing and annotation.</title>
        <authorList>
            <consortium name="The Broad Institute Genomics Platform"/>
            <consortium name="The Broad Institute Genome Sequencing Center for Infectious Disease"/>
            <person name="Wu L."/>
            <person name="Ma J."/>
        </authorList>
    </citation>
    <scope>NUCLEOTIDE SEQUENCE [LARGE SCALE GENOMIC DNA]</scope>
    <source>
        <strain evidence="2">WLHS5</strain>
    </source>
</reference>
<organism evidence="1 2">
    <name type="scientific">Saccharopolyspora griseoalba</name>
    <dbReference type="NCBI Taxonomy" id="1431848"/>
    <lineage>
        <taxon>Bacteria</taxon>
        <taxon>Bacillati</taxon>
        <taxon>Actinomycetota</taxon>
        <taxon>Actinomycetes</taxon>
        <taxon>Pseudonocardiales</taxon>
        <taxon>Pseudonocardiaceae</taxon>
        <taxon>Saccharopolyspora</taxon>
    </lineage>
</organism>
<evidence type="ECO:0000313" key="1">
    <source>
        <dbReference type="EMBL" id="MFC7345038.1"/>
    </source>
</evidence>
<gene>
    <name evidence="1" type="ORF">ACFQRI_26805</name>
</gene>
<keyword evidence="2" id="KW-1185">Reference proteome</keyword>
<dbReference type="Proteomes" id="UP001596504">
    <property type="component" value="Unassembled WGS sequence"/>
</dbReference>
<dbReference type="RefSeq" id="WP_380673397.1">
    <property type="nucleotide sequence ID" value="NZ_JBHTCJ010000025.1"/>
</dbReference>